<dbReference type="EMBL" id="FWEW01000347">
    <property type="protein sequence ID" value="SLM34580.1"/>
    <property type="molecule type" value="Genomic_DNA"/>
</dbReference>
<dbReference type="Pfam" id="PF00583">
    <property type="entry name" value="Acetyltransf_1"/>
    <property type="match status" value="1"/>
</dbReference>
<dbReference type="CDD" id="cd04301">
    <property type="entry name" value="NAT_SF"/>
    <property type="match status" value="1"/>
</dbReference>
<dbReference type="PROSITE" id="PS51186">
    <property type="entry name" value="GNAT"/>
    <property type="match status" value="1"/>
</dbReference>
<dbReference type="AlphaFoldDB" id="A0A1W5CUY5"/>
<dbReference type="InterPro" id="IPR053144">
    <property type="entry name" value="Acetyltransferase_Butenolide"/>
</dbReference>
<dbReference type="Gene3D" id="3.40.630.30">
    <property type="match status" value="1"/>
</dbReference>
<protein>
    <submittedName>
        <fullName evidence="2">Gnat family n-acetyltransferase</fullName>
    </submittedName>
</protein>
<name>A0A1W5CUY5_9LECA</name>
<dbReference type="SUPFAM" id="SSF55729">
    <property type="entry name" value="Acyl-CoA N-acyltransferases (Nat)"/>
    <property type="match status" value="1"/>
</dbReference>
<evidence type="ECO:0000313" key="2">
    <source>
        <dbReference type="EMBL" id="SLM34580.1"/>
    </source>
</evidence>
<organism evidence="2 3">
    <name type="scientific">Lasallia pustulata</name>
    <dbReference type="NCBI Taxonomy" id="136370"/>
    <lineage>
        <taxon>Eukaryota</taxon>
        <taxon>Fungi</taxon>
        <taxon>Dikarya</taxon>
        <taxon>Ascomycota</taxon>
        <taxon>Pezizomycotina</taxon>
        <taxon>Lecanoromycetes</taxon>
        <taxon>OSLEUM clade</taxon>
        <taxon>Umbilicariomycetidae</taxon>
        <taxon>Umbilicariales</taxon>
        <taxon>Umbilicariaceae</taxon>
        <taxon>Lasallia</taxon>
    </lineage>
</organism>
<evidence type="ECO:0000313" key="3">
    <source>
        <dbReference type="Proteomes" id="UP000192927"/>
    </source>
</evidence>
<evidence type="ECO:0000259" key="1">
    <source>
        <dbReference type="PROSITE" id="PS51186"/>
    </source>
</evidence>
<dbReference type="Proteomes" id="UP000192927">
    <property type="component" value="Unassembled WGS sequence"/>
</dbReference>
<dbReference type="PANTHER" id="PTHR43233">
    <property type="entry name" value="FAMILY N-ACETYLTRANSFERASE, PUTATIVE (AFU_ORTHOLOGUE AFUA_6G03350)-RELATED"/>
    <property type="match status" value="1"/>
</dbReference>
<proteinExistence type="predicted"/>
<accession>A0A1W5CUY5</accession>
<reference evidence="3" key="1">
    <citation type="submission" date="2017-03" db="EMBL/GenBank/DDBJ databases">
        <authorList>
            <person name="Sharma R."/>
            <person name="Thines M."/>
        </authorList>
    </citation>
    <scope>NUCLEOTIDE SEQUENCE [LARGE SCALE GENOMIC DNA]</scope>
</reference>
<dbReference type="PANTHER" id="PTHR43233:SF1">
    <property type="entry name" value="FAMILY N-ACETYLTRANSFERASE, PUTATIVE (AFU_ORTHOLOGUE AFUA_6G03350)-RELATED"/>
    <property type="match status" value="1"/>
</dbReference>
<keyword evidence="3" id="KW-1185">Reference proteome</keyword>
<dbReference type="InterPro" id="IPR016181">
    <property type="entry name" value="Acyl_CoA_acyltransferase"/>
</dbReference>
<keyword evidence="2" id="KW-0808">Transferase</keyword>
<sequence>MSPPHFTRTRDNYLISTDPTLLSPTSIAAAFSHPSMYWCTPLPLPKLQLLLSSSLCLGLYRSTAAHPQPIGLGTGPKPEQIGLARLVTDNVTFAYLTDVYVVEEEQGKGLGTWLTRCVGEVLEGMEGLRRAMLVTGEGGKEGFYERELGMERLVQGRKGLVVMNRLGKGAAEMLKD</sequence>
<feature type="domain" description="N-acetyltransferase" evidence="1">
    <location>
        <begin position="81"/>
        <end position="176"/>
    </location>
</feature>
<dbReference type="GO" id="GO:0016747">
    <property type="term" value="F:acyltransferase activity, transferring groups other than amino-acyl groups"/>
    <property type="evidence" value="ECO:0007669"/>
    <property type="project" value="InterPro"/>
</dbReference>
<dbReference type="InterPro" id="IPR000182">
    <property type="entry name" value="GNAT_dom"/>
</dbReference>